<dbReference type="InterPro" id="IPR014819">
    <property type="entry name" value="PriCT_2"/>
</dbReference>
<dbReference type="InterPro" id="IPR056443">
    <property type="entry name" value="AEP_C962R"/>
</dbReference>
<dbReference type="InterPro" id="IPR027417">
    <property type="entry name" value="P-loop_NTPase"/>
</dbReference>
<keyword evidence="3" id="KW-0067">ATP-binding</keyword>
<protein>
    <recommendedName>
        <fullName evidence="4">SF3 helicase domain-containing protein</fullName>
    </recommendedName>
</protein>
<organism evidence="5">
    <name type="scientific">viral metagenome</name>
    <dbReference type="NCBI Taxonomy" id="1070528"/>
    <lineage>
        <taxon>unclassified sequences</taxon>
        <taxon>metagenomes</taxon>
        <taxon>organismal metagenomes</taxon>
    </lineage>
</organism>
<proteinExistence type="predicted"/>
<feature type="domain" description="SF3 helicase" evidence="4">
    <location>
        <begin position="591"/>
        <end position="751"/>
    </location>
</feature>
<reference evidence="5" key="1">
    <citation type="journal article" date="2020" name="Nature">
        <title>Giant virus diversity and host interactions through global metagenomics.</title>
        <authorList>
            <person name="Schulz F."/>
            <person name="Roux S."/>
            <person name="Paez-Espino D."/>
            <person name="Jungbluth S."/>
            <person name="Walsh D.A."/>
            <person name="Denef V.J."/>
            <person name="McMahon K.D."/>
            <person name="Konstantinidis K.T."/>
            <person name="Eloe-Fadrosh E.A."/>
            <person name="Kyrpides N.C."/>
            <person name="Woyke T."/>
        </authorList>
    </citation>
    <scope>NUCLEOTIDE SEQUENCE</scope>
    <source>
        <strain evidence="5">GVMAG-M-3300023179-103</strain>
    </source>
</reference>
<dbReference type="EMBL" id="MN739707">
    <property type="protein sequence ID" value="QHT22162.1"/>
    <property type="molecule type" value="Genomic_DNA"/>
</dbReference>
<dbReference type="GO" id="GO:0016817">
    <property type="term" value="F:hydrolase activity, acting on acid anhydrides"/>
    <property type="evidence" value="ECO:0007669"/>
    <property type="project" value="InterPro"/>
</dbReference>
<keyword evidence="1" id="KW-0547">Nucleotide-binding</keyword>
<evidence type="ECO:0000256" key="3">
    <source>
        <dbReference type="ARBA" id="ARBA00022840"/>
    </source>
</evidence>
<dbReference type="Gene3D" id="3.40.50.300">
    <property type="entry name" value="P-loop containing nucleotide triphosphate hydrolases"/>
    <property type="match status" value="1"/>
</dbReference>
<dbReference type="InterPro" id="IPR051620">
    <property type="entry name" value="ORF904-like_C"/>
</dbReference>
<dbReference type="InterPro" id="IPR014818">
    <property type="entry name" value="Phage/plasmid_primase_P4_C"/>
</dbReference>
<dbReference type="Pfam" id="PF23162">
    <property type="entry name" value="AEP_C962R"/>
    <property type="match status" value="1"/>
</dbReference>
<dbReference type="NCBIfam" id="TIGR01613">
    <property type="entry name" value="primase_Cterm"/>
    <property type="match status" value="1"/>
</dbReference>
<name>A0A6C0E0E5_9ZZZZ</name>
<accession>A0A6C0E0E5</accession>
<dbReference type="Pfam" id="PF08707">
    <property type="entry name" value="PriCT_2"/>
    <property type="match status" value="1"/>
</dbReference>
<sequence length="887" mass="104002">MTMLQDFNEFVNLHRTSGENITHTKMAKNNGGKFCFEGSNYTVFLEKYINVLDNYEKPELHFVEKPNKVTYLFVDIDFDVENKKRQYVIKDIKQIITILNNIIRDTFLVSPHQLKSFVMEKNEPTKRANSNMYKDGFHIHYPELPMEEKFRYYVLHKLSAMIQKRELLKHIDIKNNLANVVDMSIIKNNGMLMYGSHKEGQQPYKLTHVLSLALKPEDIDVYNNTELVHLFSNQKYSNDCSIDTRGLESDIENEIDEVYELYQGKKKPEIKQEKPEIKQEIKPEIKQEELSVIDKKNIALAKDLVKILSKKRADNYTEWTHVGYTLYAISSTLYNDYVEFSKLSPKFNDKKITCEKIWQVAETYSKNYTIGSLKYFAKTDNLTEYYKILFKHYDELFGRAETMTHADIADVVFELYKDRFMCIDIEKNKWYEFQSNKHKWVIVQSAYPLMFLISDEVRVLLTSYCSIKMNESMSSMSGSDKDNSYTRYKKLMNACEKLGNETFRKHIVKACSYKFHEMFVNTKFQSKLDSNVSLIGFDNGIYDLKEKCFRAGLPTDFVSGCVNYDWKEYNEEHPTIKKIRKFFSEVYTEEDMREYILTFIASILRGIPDQKIHIWTGTGANGKSALIKLLSLTLGDYFGIAPITILTQKRGCSSNATPELADKAMVRALITNEAEHDDVIYMGRAKEISGCDAILARPLYGNPFYYEPKFTMIFTCNVLPEIPTSDDGTWRRLRVTPHESKFVEQNPSPNKNDKQFLIDETLKEEMKAEWGQALMWLVITKYYKIFEDGINGSKYRIREPEKIKQFTKKYQMKSDTIMKYISENIEITNKTSDNETLKDLYDNFKEWYKNDFNEKAPNKDVFTEHISKKLTIEKNKVIGVKISFNQE</sequence>
<dbReference type="InterPro" id="IPR045455">
    <property type="entry name" value="NrS-1_pol-like_helicase"/>
</dbReference>
<evidence type="ECO:0000259" key="4">
    <source>
        <dbReference type="PROSITE" id="PS51206"/>
    </source>
</evidence>
<dbReference type="InterPro" id="IPR006500">
    <property type="entry name" value="Helicase_put_C_phage/plasmid"/>
</dbReference>
<dbReference type="GO" id="GO:0005524">
    <property type="term" value="F:ATP binding"/>
    <property type="evidence" value="ECO:0007669"/>
    <property type="project" value="UniProtKB-KW"/>
</dbReference>
<keyword evidence="2" id="KW-0378">Hydrolase</keyword>
<dbReference type="PANTHER" id="PTHR35372:SF2">
    <property type="entry name" value="SF3 HELICASE DOMAIN-CONTAINING PROTEIN"/>
    <property type="match status" value="1"/>
</dbReference>
<dbReference type="PROSITE" id="PS51206">
    <property type="entry name" value="SF3_HELICASE_1"/>
    <property type="match status" value="1"/>
</dbReference>
<dbReference type="SUPFAM" id="SSF52540">
    <property type="entry name" value="P-loop containing nucleoside triphosphate hydrolases"/>
    <property type="match status" value="1"/>
</dbReference>
<evidence type="ECO:0000313" key="5">
    <source>
        <dbReference type="EMBL" id="QHT22162.1"/>
    </source>
</evidence>
<evidence type="ECO:0000256" key="1">
    <source>
        <dbReference type="ARBA" id="ARBA00022741"/>
    </source>
</evidence>
<dbReference type="InterPro" id="IPR014015">
    <property type="entry name" value="Helicase_SF3_DNA-vir"/>
</dbReference>
<dbReference type="Pfam" id="PF08706">
    <property type="entry name" value="D5_N"/>
    <property type="match status" value="1"/>
</dbReference>
<dbReference type="PANTHER" id="PTHR35372">
    <property type="entry name" value="ATP BINDING PROTEIN-RELATED"/>
    <property type="match status" value="1"/>
</dbReference>
<dbReference type="Pfam" id="PF19263">
    <property type="entry name" value="DUF5906"/>
    <property type="match status" value="1"/>
</dbReference>
<evidence type="ECO:0000256" key="2">
    <source>
        <dbReference type="ARBA" id="ARBA00022801"/>
    </source>
</evidence>
<dbReference type="AlphaFoldDB" id="A0A6C0E0E5"/>